<dbReference type="EMBL" id="CP001511">
    <property type="protein sequence ID" value="ACS43121.1"/>
    <property type="molecule type" value="Genomic_DNA"/>
</dbReference>
<evidence type="ECO:0000313" key="1">
    <source>
        <dbReference type="EMBL" id="ACS43121.1"/>
    </source>
</evidence>
<dbReference type="HOGENOM" id="CLU_142186_0_0_5"/>
<evidence type="ECO:0000313" key="2">
    <source>
        <dbReference type="Proteomes" id="UP000009081"/>
    </source>
</evidence>
<keyword evidence="2" id="KW-1185">Reference proteome</keyword>
<geneLocation type="plasmid" evidence="1 2">
    <name>megaplasmid</name>
</geneLocation>
<protein>
    <submittedName>
        <fullName evidence="1">Uncharacterized protein</fullName>
    </submittedName>
</protein>
<name>C5B3T9_METEA</name>
<reference evidence="1 2" key="1">
    <citation type="journal article" date="2009" name="PLoS ONE">
        <title>Methylobacterium genome sequences: a reference blueprint to investigate microbial metabolism of C1 compounds from natural and industrial sources.</title>
        <authorList>
            <person name="Vuilleumier S."/>
            <person name="Chistoserdova L."/>
            <person name="Lee M.-C."/>
            <person name="Bringel F."/>
            <person name="Lajus A."/>
            <person name="Zhou Y."/>
            <person name="Gourion B."/>
            <person name="Barbe V."/>
            <person name="Chang J."/>
            <person name="Cruveiller S."/>
            <person name="Dossat C."/>
            <person name="Gillett W."/>
            <person name="Gruffaz C."/>
            <person name="Haugen E."/>
            <person name="Hourcade E."/>
            <person name="Levy R."/>
            <person name="Mangenot S."/>
            <person name="Muller E."/>
            <person name="Nadalig T."/>
            <person name="Pagni M."/>
            <person name="Penny C."/>
            <person name="Peyraud R."/>
            <person name="Robinson D.G."/>
            <person name="Roche D."/>
            <person name="Rouy Z."/>
            <person name="Saenampechek C."/>
            <person name="Salvignol G."/>
            <person name="Vallenet D."/>
            <person name="Wu Z."/>
            <person name="Marx C.J."/>
            <person name="Vorholt J.A."/>
            <person name="Olson M.V."/>
            <person name="Kaul R."/>
            <person name="Weissenbach J."/>
            <person name="Medigue C."/>
            <person name="Lidstrom M.E."/>
        </authorList>
    </citation>
    <scope>NUCLEOTIDE SEQUENCE [LARGE SCALE GENOMIC DNA]</scope>
    <source>
        <strain evidence="2">ATCC 14718 / DSM 1338 / JCM 2805 / NCIMB 9133 / AM1</strain>
    </source>
</reference>
<sequence length="159" mass="16401">MSLDRQLVRLMAAMILAIIAYVAPSAVQAHGGHAHHGHHVAATQPKAVPSATKAAVTARATPAVQVEVRIEAPVWSKLAPKPVAVEPARIEPNEDGGCCPGPCKTRCCGPMACCATGILSGPSNLSPTLFRTVTLIPRDVAGRSGVGPEALPKPLRTLA</sequence>
<proteinExistence type="predicted"/>
<accession>C5B3T9</accession>
<dbReference type="RefSeq" id="WP_012753612.1">
    <property type="nucleotide sequence ID" value="NC_012811.1"/>
</dbReference>
<gene>
    <name evidence="1" type="ordered locus">MexAM1_META2p0213</name>
</gene>
<organism evidence="1 2">
    <name type="scientific">Methylorubrum extorquens (strain ATCC 14718 / DSM 1338 / JCM 2805 / NCIMB 9133 / AM1)</name>
    <name type="common">Methylobacterium extorquens</name>
    <dbReference type="NCBI Taxonomy" id="272630"/>
    <lineage>
        <taxon>Bacteria</taxon>
        <taxon>Pseudomonadati</taxon>
        <taxon>Pseudomonadota</taxon>
        <taxon>Alphaproteobacteria</taxon>
        <taxon>Hyphomicrobiales</taxon>
        <taxon>Methylobacteriaceae</taxon>
        <taxon>Methylorubrum</taxon>
    </lineage>
</organism>
<dbReference type="KEGG" id="mea:Mex_2p0213"/>
<dbReference type="OrthoDB" id="8006144at2"/>
<keyword evidence="1" id="KW-0614">Plasmid</keyword>
<dbReference type="Proteomes" id="UP000009081">
    <property type="component" value="Plasmid megaplasmid"/>
</dbReference>
<dbReference type="AlphaFoldDB" id="C5B3T9"/>